<feature type="region of interest" description="Disordered" evidence="10">
    <location>
        <begin position="1271"/>
        <end position="1292"/>
    </location>
</feature>
<organism evidence="13 14">
    <name type="scientific">Saccharopolyspora hirsuta</name>
    <dbReference type="NCBI Taxonomy" id="1837"/>
    <lineage>
        <taxon>Bacteria</taxon>
        <taxon>Bacillati</taxon>
        <taxon>Actinomycetota</taxon>
        <taxon>Actinomycetes</taxon>
        <taxon>Pseudonocardiales</taxon>
        <taxon>Pseudonocardiaceae</taxon>
        <taxon>Saccharopolyspora</taxon>
    </lineage>
</organism>
<evidence type="ECO:0000256" key="3">
    <source>
        <dbReference type="ARBA" id="ARBA00022692"/>
    </source>
</evidence>
<evidence type="ECO:0000256" key="2">
    <source>
        <dbReference type="ARBA" id="ARBA00022475"/>
    </source>
</evidence>
<keyword evidence="2" id="KW-1003">Cell membrane</keyword>
<dbReference type="EMBL" id="VWPH01000010">
    <property type="protein sequence ID" value="KAA5830574.1"/>
    <property type="molecule type" value="Genomic_DNA"/>
</dbReference>
<dbReference type="SMR" id="A0A5M7BTL6"/>
<evidence type="ECO:0000256" key="6">
    <source>
        <dbReference type="ARBA" id="ARBA00022840"/>
    </source>
</evidence>
<evidence type="ECO:0000256" key="8">
    <source>
        <dbReference type="ARBA" id="ARBA00023136"/>
    </source>
</evidence>
<keyword evidence="6 9" id="KW-0067">ATP-binding</keyword>
<evidence type="ECO:0000256" key="1">
    <source>
        <dbReference type="ARBA" id="ARBA00004651"/>
    </source>
</evidence>
<comment type="caution">
    <text evidence="13">The sequence shown here is derived from an EMBL/GenBank/DDBJ whole genome shotgun (WGS) entry which is preliminary data.</text>
</comment>
<accession>A0A5M7BTL6</accession>
<comment type="subcellular location">
    <subcellularLocation>
        <location evidence="1">Cell membrane</location>
        <topology evidence="1">Multi-pass membrane protein</topology>
    </subcellularLocation>
</comment>
<dbReference type="InterPro" id="IPR003593">
    <property type="entry name" value="AAA+_ATPase"/>
</dbReference>
<dbReference type="PROSITE" id="PS50901">
    <property type="entry name" value="FTSK"/>
    <property type="match status" value="3"/>
</dbReference>
<keyword evidence="8 11" id="KW-0472">Membrane</keyword>
<feature type="domain" description="FtsK" evidence="12">
    <location>
        <begin position="447"/>
        <end position="647"/>
    </location>
</feature>
<evidence type="ECO:0000256" key="7">
    <source>
        <dbReference type="ARBA" id="ARBA00022989"/>
    </source>
</evidence>
<dbReference type="GO" id="GO:0005886">
    <property type="term" value="C:plasma membrane"/>
    <property type="evidence" value="ECO:0007669"/>
    <property type="project" value="UniProtKB-SubCell"/>
</dbReference>
<evidence type="ECO:0000259" key="12">
    <source>
        <dbReference type="PROSITE" id="PS50901"/>
    </source>
</evidence>
<evidence type="ECO:0000256" key="11">
    <source>
        <dbReference type="SAM" id="Phobius"/>
    </source>
</evidence>
<keyword evidence="3 11" id="KW-0812">Transmembrane</keyword>
<dbReference type="InterPro" id="IPR027417">
    <property type="entry name" value="P-loop_NTPase"/>
</dbReference>
<dbReference type="GO" id="GO:0003677">
    <property type="term" value="F:DNA binding"/>
    <property type="evidence" value="ECO:0007669"/>
    <property type="project" value="InterPro"/>
</dbReference>
<evidence type="ECO:0000256" key="5">
    <source>
        <dbReference type="ARBA" id="ARBA00022741"/>
    </source>
</evidence>
<dbReference type="InterPro" id="IPR002543">
    <property type="entry name" value="FtsK_dom"/>
</dbReference>
<evidence type="ECO:0000256" key="4">
    <source>
        <dbReference type="ARBA" id="ARBA00022737"/>
    </source>
</evidence>
<dbReference type="Proteomes" id="UP000323946">
    <property type="component" value="Unassembled WGS sequence"/>
</dbReference>
<feature type="binding site" evidence="9">
    <location>
        <begin position="470"/>
        <end position="477"/>
    </location>
    <ligand>
        <name>ATP</name>
        <dbReference type="ChEBI" id="CHEBI:30616"/>
    </ligand>
</feature>
<dbReference type="RefSeq" id="WP_150068673.1">
    <property type="nucleotide sequence ID" value="NZ_VWPH01000010.1"/>
</dbReference>
<feature type="binding site" evidence="9">
    <location>
        <begin position="1110"/>
        <end position="1117"/>
    </location>
    <ligand>
        <name>ATP</name>
        <dbReference type="ChEBI" id="CHEBI:30616"/>
    </ligand>
</feature>
<dbReference type="PANTHER" id="PTHR22683">
    <property type="entry name" value="SPORULATION PROTEIN RELATED"/>
    <property type="match status" value="1"/>
</dbReference>
<evidence type="ECO:0000256" key="10">
    <source>
        <dbReference type="SAM" id="MobiDB-lite"/>
    </source>
</evidence>
<dbReference type="GO" id="GO:0005524">
    <property type="term" value="F:ATP binding"/>
    <property type="evidence" value="ECO:0007669"/>
    <property type="project" value="UniProtKB-UniRule"/>
</dbReference>
<sequence length="1334" mass="143775">MRTQPALRSEQQRGEIVLQAPPAVAKGGGSQSWMQMMFMVPMMLGMGVMSFVYIGRSGGPMTYVFGGLFAVVMIGMITMSVAGGRQSAKARINEERRDYQRYLAGLRKQVRETAEAQRAALLFTQPDPEDLWTIVPTQRRWERRRADVHFGQVRIGLGPQQLATPLRAPQTAPLEDLDPVASTSLRHFIRTYSTVPDLPVAIALRGYARIAVSGAREEAIELVRAAIGQAVTFHSPNDLRVALCVAARHRADWDWVKWLPHAQDSSDSDAAGPVRLAAGDIGALAELLGADFAERPAFSRHAKPEPERPHLVVISDGSPVPPDAERHGVTVLELAELPPDAVRPNALFLHVSDGLMGMLVGTDDEVGFRYVGEPDQLSTTAAEVLARTMAPWHTPGSTAAETPMATTFGLADLLGLGDPRDTDPAVTWRPRSARERLRVPLGLDLDGLPVELDLKESAEGGMGPHGLVIGATGSGKSELLRTLVTGLAVTHSSEALNLALIDFKGGATFAGMSELPHTCAVITNLSDDLALVDRMADAIHGELVRRQELLRTAGNYASVRDYEQAREAGADLAPLPALLVIIDEFSELLSSRPEFIDLFVMIGRLGRSLSVHLLLASQRLEEGRLRGLDAHLSYRIGLRTFSASESRTVLGVPDAYHLPAVPGSAYLKSDTDTLQRLKAAYVSGELPPRAAAGAVPESAPGRQVVSFTLGHAADPAPPVVWPTELPEAEPQESTGETIMSAVVDRLVGRGPAAHRIWLPPLDEPPTLDQLLPPLGLDPERGLCPVGWSGNGALSIPVATVDNPFEQRRDELWLDFSGAAGNALLIGAPQSGKSTFLRSTIASLALTHTPAEVQFFLLDMGGGALAAVAGLPHVSGHAARRDEERCRRIVAEATTLLDQREAFFAEHGIDSAQTFRQRRSEFTEGGGREFGDVFVVVDDWATVRQEFSSLEDPLVRLATRGLGFGIHVIISTTWWLNLPTPLRDSMGTRVELRLGDPSDSMIDRRAAQNVPADAPGRGLTADKLHMLGALPRVDGDQRAETLAAGTSELVARVAQAWQGAPAPRVRLLPREIPAAEIALPEGRAIPLGLAESDLQPVYLDLTTEPHFIAFADVESGKTALLRTIAHGITRQYTPDEARIIAVDYRRGLLGAIGEEHLLGYAGSEPALDDAIAQVAQAMRERLPGPDITPEQLRRRDWWQGRELFLLVDDYELVASPGKVTHPLLPLLDLLPHARDIGLHLVLARGSGGAARAMFDPVVQRIRELGSPGLVMSGSRDEGPLLGDVRPGKRPPGRGVLVRRRAANELVQVAWTPIGAGTSAAADDVSSAVGQHREQP</sequence>
<feature type="transmembrane region" description="Helical" evidence="11">
    <location>
        <begin position="36"/>
        <end position="55"/>
    </location>
</feature>
<feature type="transmembrane region" description="Helical" evidence="11">
    <location>
        <begin position="61"/>
        <end position="82"/>
    </location>
</feature>
<dbReference type="NCBIfam" id="TIGR03924">
    <property type="entry name" value="T7SS_EccC_a"/>
    <property type="match status" value="1"/>
</dbReference>
<dbReference type="InterPro" id="IPR023837">
    <property type="entry name" value="EccCb-like_Actinobacteria"/>
</dbReference>
<feature type="domain" description="FtsK" evidence="12">
    <location>
        <begin position="808"/>
        <end position="1000"/>
    </location>
</feature>
<gene>
    <name evidence="13" type="primary">eccCa</name>
    <name evidence="13" type="ORF">F1721_22200</name>
</gene>
<name>A0A5M7BTL6_SACHI</name>
<dbReference type="Pfam" id="PF01580">
    <property type="entry name" value="FtsK_SpoIIIE"/>
    <property type="match status" value="2"/>
</dbReference>
<keyword evidence="5 9" id="KW-0547">Nucleotide-binding</keyword>
<keyword evidence="4" id="KW-0677">Repeat</keyword>
<dbReference type="Gene3D" id="3.40.50.300">
    <property type="entry name" value="P-loop containing nucleotide triphosphate hydrolases"/>
    <property type="match status" value="3"/>
</dbReference>
<evidence type="ECO:0000313" key="13">
    <source>
        <dbReference type="EMBL" id="KAA5830574.1"/>
    </source>
</evidence>
<protein>
    <submittedName>
        <fullName evidence="13">Type VII secretion protein EccCa</fullName>
    </submittedName>
</protein>
<dbReference type="OrthoDB" id="9807790at2"/>
<reference evidence="13 14" key="1">
    <citation type="submission" date="2019-09" db="EMBL/GenBank/DDBJ databases">
        <title>Draft genome sequence of the thermophilic Saccharopolyspora hirsuta VKM Ac-666T.</title>
        <authorList>
            <person name="Lobastova T.G."/>
            <person name="Fokina V."/>
            <person name="Bragin E.Y."/>
            <person name="Shtratnikova V.Y."/>
            <person name="Starodumova I.P."/>
            <person name="Tarlachkov S.V."/>
            <person name="Donova M.V."/>
        </authorList>
    </citation>
    <scope>NUCLEOTIDE SEQUENCE [LARGE SCALE GENOMIC DNA]</scope>
    <source>
        <strain evidence="13 14">VKM Ac-666</strain>
    </source>
</reference>
<dbReference type="SMART" id="SM00382">
    <property type="entry name" value="AAA"/>
    <property type="match status" value="3"/>
</dbReference>
<dbReference type="InterPro" id="IPR050206">
    <property type="entry name" value="FtsK/SpoIIIE/SftA"/>
</dbReference>
<feature type="binding site" evidence="9">
    <location>
        <begin position="826"/>
        <end position="833"/>
    </location>
    <ligand>
        <name>ATP</name>
        <dbReference type="ChEBI" id="CHEBI:30616"/>
    </ligand>
</feature>
<proteinExistence type="predicted"/>
<evidence type="ECO:0000256" key="9">
    <source>
        <dbReference type="PROSITE-ProRule" id="PRU00289"/>
    </source>
</evidence>
<feature type="domain" description="FtsK" evidence="12">
    <location>
        <begin position="1093"/>
        <end position="1279"/>
    </location>
</feature>
<evidence type="ECO:0000313" key="14">
    <source>
        <dbReference type="Proteomes" id="UP000323946"/>
    </source>
</evidence>
<dbReference type="InterPro" id="IPR023836">
    <property type="entry name" value="EccCa-like_Actinobacteria"/>
</dbReference>
<dbReference type="NCBIfam" id="TIGR03925">
    <property type="entry name" value="T7SS_EccC_b"/>
    <property type="match status" value="1"/>
</dbReference>
<dbReference type="PANTHER" id="PTHR22683:SF1">
    <property type="entry name" value="TYPE VII SECRETION SYSTEM PROTEIN ESSC"/>
    <property type="match status" value="1"/>
</dbReference>
<keyword evidence="14" id="KW-1185">Reference proteome</keyword>
<dbReference type="SUPFAM" id="SSF52540">
    <property type="entry name" value="P-loop containing nucleoside triphosphate hydrolases"/>
    <property type="match status" value="3"/>
</dbReference>
<keyword evidence="7 11" id="KW-1133">Transmembrane helix</keyword>